<evidence type="ECO:0000256" key="5">
    <source>
        <dbReference type="ARBA" id="ARBA00022884"/>
    </source>
</evidence>
<keyword evidence="1 7" id="KW-0547">Nucleotide-binding</keyword>
<feature type="compositionally biased region" description="Basic and acidic residues" evidence="8">
    <location>
        <begin position="66"/>
        <end position="79"/>
    </location>
</feature>
<feature type="domain" description="DEAD-box RNA helicase Q" evidence="11">
    <location>
        <begin position="95"/>
        <end position="123"/>
    </location>
</feature>
<feature type="region of interest" description="Disordered" evidence="8">
    <location>
        <begin position="43"/>
        <end position="79"/>
    </location>
</feature>
<keyword evidence="2 7" id="KW-0378">Hydrolase</keyword>
<feature type="short sequence motif" description="Q motif" evidence="6">
    <location>
        <begin position="95"/>
        <end position="123"/>
    </location>
</feature>
<dbReference type="InterPro" id="IPR011545">
    <property type="entry name" value="DEAD/DEAH_box_helicase_dom"/>
</dbReference>
<comment type="function">
    <text evidence="7">RNA helicase.</text>
</comment>
<dbReference type="Pfam" id="PF00271">
    <property type="entry name" value="Helicase_C"/>
    <property type="match status" value="1"/>
</dbReference>
<dbReference type="InterPro" id="IPR001650">
    <property type="entry name" value="Helicase_C-like"/>
</dbReference>
<dbReference type="GO" id="GO:0003723">
    <property type="term" value="F:RNA binding"/>
    <property type="evidence" value="ECO:0007669"/>
    <property type="project" value="UniProtKB-UniRule"/>
</dbReference>
<keyword evidence="4 7" id="KW-0067">ATP-binding</keyword>
<evidence type="ECO:0000313" key="12">
    <source>
        <dbReference type="EMBL" id="KAB7500268.1"/>
    </source>
</evidence>
<dbReference type="AlphaFoldDB" id="A0A5N5T2Z0"/>
<keyword evidence="13" id="KW-1185">Reference proteome</keyword>
<comment type="catalytic activity">
    <reaction evidence="7">
        <text>ATP + H2O = ADP + phosphate + H(+)</text>
        <dbReference type="Rhea" id="RHEA:13065"/>
        <dbReference type="ChEBI" id="CHEBI:15377"/>
        <dbReference type="ChEBI" id="CHEBI:15378"/>
        <dbReference type="ChEBI" id="CHEBI:30616"/>
        <dbReference type="ChEBI" id="CHEBI:43474"/>
        <dbReference type="ChEBI" id="CHEBI:456216"/>
        <dbReference type="EC" id="3.6.4.13"/>
    </reaction>
</comment>
<comment type="caution">
    <text evidence="12">The sequence shown here is derived from an EMBL/GenBank/DDBJ whole genome shotgun (WGS) entry which is preliminary data.</text>
</comment>
<evidence type="ECO:0000256" key="8">
    <source>
        <dbReference type="SAM" id="MobiDB-lite"/>
    </source>
</evidence>
<sequence>MRMKRPKNRGNEVPLKINESEFEGLSSFEEIDSYSILQRVDKKGGKKKVKSKLKMKEVMQASNSTKPKDKIDKRKLDEKEDIPNKKPKYETVNIEAWKSIFVPDIILDAICELGFKEPTAIQKLTIPAAIEGRKDIVGAAETDKEENTSISKLRALVITPTRELAVQIKKHTDAILTKTDIKTALVIGGLNFEKQERLLKARPEIVIGTPGRLWEMIQKGNIDETDRMLERGHFEELNHILEQMNCFPEEQNKRQNFIFSATLTLNHDAPKRLKQIKKVEKVSTEMKLENFIKLIGLRTKPKIIDITRKFGTAESLSETKDEKDIYLYYFLKRFPGRTLIFCNSINCVKRLSNLLATLRCQPQTLHASKQQKQRLKSLERFTANNLSVLLATDVAARGIDIPGIKHIIHYEVPKTAETYVHRSGRTARANQEGLSVLLISSEEVNKYRQLCSTLNRSSDLPSFPVDYDLLENTRGRVSLAKEIELLQHRQNRKKRDELWFNKMKEEAELERDQSSDDDDDVAIAAVQKRKQSNEMKEKMAQLSQMLSKPLISSSFSGRYPTMSGKLVLPDRAFLNEVTEGAIDLVKQNKTNFSVIPKSNKPKWRKDRQMHIADSKIFILI</sequence>
<keyword evidence="3 7" id="KW-0347">Helicase</keyword>
<dbReference type="InterPro" id="IPR027417">
    <property type="entry name" value="P-loop_NTPase"/>
</dbReference>
<proteinExistence type="inferred from homology"/>
<evidence type="ECO:0000256" key="3">
    <source>
        <dbReference type="ARBA" id="ARBA00022806"/>
    </source>
</evidence>
<comment type="domain">
    <text evidence="7">The Q motif is unique to and characteristic of the DEAD box family of RNA helicases and controls ATP binding and hydrolysis.</text>
</comment>
<dbReference type="OrthoDB" id="4310724at2759"/>
<gene>
    <name evidence="12" type="primary">DDX24</name>
    <name evidence="12" type="ORF">Anas_14022</name>
</gene>
<evidence type="ECO:0000256" key="1">
    <source>
        <dbReference type="ARBA" id="ARBA00022741"/>
    </source>
</evidence>
<dbReference type="PANTHER" id="PTHR24031">
    <property type="entry name" value="RNA HELICASE"/>
    <property type="match status" value="1"/>
</dbReference>
<dbReference type="InterPro" id="IPR014014">
    <property type="entry name" value="RNA_helicase_DEAD_Q_motif"/>
</dbReference>
<dbReference type="EC" id="3.6.4.13" evidence="7"/>
<dbReference type="CDD" id="cd18787">
    <property type="entry name" value="SF2_C_DEAD"/>
    <property type="match status" value="1"/>
</dbReference>
<evidence type="ECO:0000313" key="13">
    <source>
        <dbReference type="Proteomes" id="UP000326759"/>
    </source>
</evidence>
<organism evidence="12 13">
    <name type="scientific">Armadillidium nasatum</name>
    <dbReference type="NCBI Taxonomy" id="96803"/>
    <lineage>
        <taxon>Eukaryota</taxon>
        <taxon>Metazoa</taxon>
        <taxon>Ecdysozoa</taxon>
        <taxon>Arthropoda</taxon>
        <taxon>Crustacea</taxon>
        <taxon>Multicrustacea</taxon>
        <taxon>Malacostraca</taxon>
        <taxon>Eumalacostraca</taxon>
        <taxon>Peracarida</taxon>
        <taxon>Isopoda</taxon>
        <taxon>Oniscidea</taxon>
        <taxon>Crinocheta</taxon>
        <taxon>Armadillidiidae</taxon>
        <taxon>Armadillidium</taxon>
    </lineage>
</organism>
<keyword evidence="5 7" id="KW-0694">RNA-binding</keyword>
<dbReference type="InterPro" id="IPR014001">
    <property type="entry name" value="Helicase_ATP-bd"/>
</dbReference>
<dbReference type="Pfam" id="PF00270">
    <property type="entry name" value="DEAD"/>
    <property type="match status" value="1"/>
</dbReference>
<dbReference type="SUPFAM" id="SSF52540">
    <property type="entry name" value="P-loop containing nucleoside triphosphate hydrolases"/>
    <property type="match status" value="1"/>
</dbReference>
<dbReference type="PROSITE" id="PS51194">
    <property type="entry name" value="HELICASE_CTER"/>
    <property type="match status" value="1"/>
</dbReference>
<dbReference type="GO" id="GO:0005524">
    <property type="term" value="F:ATP binding"/>
    <property type="evidence" value="ECO:0007669"/>
    <property type="project" value="UniProtKB-UniRule"/>
</dbReference>
<evidence type="ECO:0000259" key="10">
    <source>
        <dbReference type="PROSITE" id="PS51194"/>
    </source>
</evidence>
<evidence type="ECO:0000259" key="9">
    <source>
        <dbReference type="PROSITE" id="PS51192"/>
    </source>
</evidence>
<dbReference type="Gene3D" id="3.40.50.300">
    <property type="entry name" value="P-loop containing nucleotide triphosphate hydrolases"/>
    <property type="match status" value="2"/>
</dbReference>
<dbReference type="PROSITE" id="PS51192">
    <property type="entry name" value="HELICASE_ATP_BIND_1"/>
    <property type="match status" value="1"/>
</dbReference>
<dbReference type="SMART" id="SM00487">
    <property type="entry name" value="DEXDc"/>
    <property type="match status" value="1"/>
</dbReference>
<reference evidence="12 13" key="1">
    <citation type="journal article" date="2019" name="PLoS Biol.">
        <title>Sex chromosomes control vertical transmission of feminizing Wolbachia symbionts in an isopod.</title>
        <authorList>
            <person name="Becking T."/>
            <person name="Chebbi M.A."/>
            <person name="Giraud I."/>
            <person name="Moumen B."/>
            <person name="Laverre T."/>
            <person name="Caubet Y."/>
            <person name="Peccoud J."/>
            <person name="Gilbert C."/>
            <person name="Cordaux R."/>
        </authorList>
    </citation>
    <scope>NUCLEOTIDE SEQUENCE [LARGE SCALE GENOMIC DNA]</scope>
    <source>
        <strain evidence="12">ANa2</strain>
        <tissue evidence="12">Whole body excluding digestive tract and cuticle</tissue>
    </source>
</reference>
<dbReference type="PROSITE" id="PS51195">
    <property type="entry name" value="Q_MOTIF"/>
    <property type="match status" value="1"/>
</dbReference>
<feature type="domain" description="Helicase ATP-binding" evidence="9">
    <location>
        <begin position="151"/>
        <end position="281"/>
    </location>
</feature>
<evidence type="ECO:0000256" key="6">
    <source>
        <dbReference type="PROSITE-ProRule" id="PRU00552"/>
    </source>
</evidence>
<feature type="domain" description="Helicase C-terminal" evidence="10">
    <location>
        <begin position="326"/>
        <end position="471"/>
    </location>
</feature>
<evidence type="ECO:0000256" key="2">
    <source>
        <dbReference type="ARBA" id="ARBA00022801"/>
    </source>
</evidence>
<evidence type="ECO:0000259" key="11">
    <source>
        <dbReference type="PROSITE" id="PS51195"/>
    </source>
</evidence>
<dbReference type="Proteomes" id="UP000326759">
    <property type="component" value="Unassembled WGS sequence"/>
</dbReference>
<evidence type="ECO:0000256" key="7">
    <source>
        <dbReference type="RuleBase" id="RU365068"/>
    </source>
</evidence>
<name>A0A5N5T2Z0_9CRUS</name>
<dbReference type="GO" id="GO:0003724">
    <property type="term" value="F:RNA helicase activity"/>
    <property type="evidence" value="ECO:0007669"/>
    <property type="project" value="UniProtKB-EC"/>
</dbReference>
<dbReference type="GO" id="GO:0016787">
    <property type="term" value="F:hydrolase activity"/>
    <property type="evidence" value="ECO:0007669"/>
    <property type="project" value="UniProtKB-KW"/>
</dbReference>
<protein>
    <recommendedName>
        <fullName evidence="7">ATP-dependent RNA helicase</fullName>
        <ecNumber evidence="7">3.6.4.13</ecNumber>
    </recommendedName>
</protein>
<dbReference type="EMBL" id="SEYY01014559">
    <property type="protein sequence ID" value="KAB7500268.1"/>
    <property type="molecule type" value="Genomic_DNA"/>
</dbReference>
<dbReference type="SMART" id="SM00490">
    <property type="entry name" value="HELICc"/>
    <property type="match status" value="1"/>
</dbReference>
<comment type="similarity">
    <text evidence="7">Belongs to the DEAD box helicase family.</text>
</comment>
<feature type="compositionally biased region" description="Basic residues" evidence="8">
    <location>
        <begin position="44"/>
        <end position="53"/>
    </location>
</feature>
<accession>A0A5N5T2Z0</accession>
<evidence type="ECO:0000256" key="4">
    <source>
        <dbReference type="ARBA" id="ARBA00022840"/>
    </source>
</evidence>